<dbReference type="RefSeq" id="WP_192868149.1">
    <property type="nucleotide sequence ID" value="NZ_BDGJ01000090.1"/>
</dbReference>
<feature type="domain" description="Helix-hairpin-helix DNA-binding motif class 1" evidence="7">
    <location>
        <begin position="73"/>
        <end position="92"/>
    </location>
</feature>
<evidence type="ECO:0000259" key="7">
    <source>
        <dbReference type="SMART" id="SM00278"/>
    </source>
</evidence>
<dbReference type="GO" id="GO:0006310">
    <property type="term" value="P:DNA recombination"/>
    <property type="evidence" value="ECO:0007669"/>
    <property type="project" value="UniProtKB-UniRule"/>
</dbReference>
<comment type="domain">
    <text evidence="6">Has three domains with a flexible linker between the domains II and III and assumes an 'L' shape. Domain III is highly mobile and contacts RuvB.</text>
</comment>
<dbReference type="Gene3D" id="1.10.150.20">
    <property type="entry name" value="5' to 3' exonuclease, C-terminal subdomain"/>
    <property type="match status" value="1"/>
</dbReference>
<dbReference type="CDD" id="cd14332">
    <property type="entry name" value="UBA_RuvA_C"/>
    <property type="match status" value="1"/>
</dbReference>
<keyword evidence="8" id="KW-0378">Hydrolase</keyword>
<dbReference type="HAMAP" id="MF_00031">
    <property type="entry name" value="DNA_HJ_migration_RuvA"/>
    <property type="match status" value="1"/>
</dbReference>
<evidence type="ECO:0000256" key="1">
    <source>
        <dbReference type="ARBA" id="ARBA00022490"/>
    </source>
</evidence>
<evidence type="ECO:0000256" key="2">
    <source>
        <dbReference type="ARBA" id="ARBA00022763"/>
    </source>
</evidence>
<feature type="region of interest" description="Domain I" evidence="6">
    <location>
        <begin position="1"/>
        <end position="64"/>
    </location>
</feature>
<comment type="subcellular location">
    <subcellularLocation>
        <location evidence="6">Cytoplasm</location>
    </subcellularLocation>
</comment>
<keyword evidence="1 6" id="KW-0963">Cytoplasm</keyword>
<comment type="caution">
    <text evidence="6">Lacks conserved residue(s) required for the propagation of feature annotation.</text>
</comment>
<keyword evidence="9" id="KW-1185">Reference proteome</keyword>
<dbReference type="InterPro" id="IPR036267">
    <property type="entry name" value="RuvA_C_sf"/>
</dbReference>
<evidence type="ECO:0000256" key="6">
    <source>
        <dbReference type="HAMAP-Rule" id="MF_00031"/>
    </source>
</evidence>
<organism evidence="8 9">
    <name type="scientific">Calderihabitans maritimus</name>
    <dbReference type="NCBI Taxonomy" id="1246530"/>
    <lineage>
        <taxon>Bacteria</taxon>
        <taxon>Bacillati</taxon>
        <taxon>Bacillota</taxon>
        <taxon>Clostridia</taxon>
        <taxon>Neomoorellales</taxon>
        <taxon>Calderihabitantaceae</taxon>
        <taxon>Calderihabitans</taxon>
    </lineage>
</organism>
<keyword evidence="3 6" id="KW-0238">DNA-binding</keyword>
<evidence type="ECO:0000256" key="3">
    <source>
        <dbReference type="ARBA" id="ARBA00023125"/>
    </source>
</evidence>
<name>A0A1Z5HT65_9FIRM</name>
<dbReference type="InterPro" id="IPR012340">
    <property type="entry name" value="NA-bd_OB-fold"/>
</dbReference>
<evidence type="ECO:0000256" key="5">
    <source>
        <dbReference type="ARBA" id="ARBA00023204"/>
    </source>
</evidence>
<keyword evidence="8" id="KW-0067">ATP-binding</keyword>
<feature type="region of interest" description="Domain III" evidence="6">
    <location>
        <begin position="148"/>
        <end position="200"/>
    </location>
</feature>
<keyword evidence="4 6" id="KW-0233">DNA recombination</keyword>
<comment type="caution">
    <text evidence="8">The sequence shown here is derived from an EMBL/GenBank/DDBJ whole genome shotgun (WGS) entry which is preliminary data.</text>
</comment>
<dbReference type="GO" id="GO:0009378">
    <property type="term" value="F:four-way junction helicase activity"/>
    <property type="evidence" value="ECO:0007669"/>
    <property type="project" value="InterPro"/>
</dbReference>
<evidence type="ECO:0000313" key="8">
    <source>
        <dbReference type="EMBL" id="GAW92722.1"/>
    </source>
</evidence>
<gene>
    <name evidence="6" type="primary">ruvA</name>
    <name evidence="8" type="ORF">KKC1_18720</name>
</gene>
<dbReference type="SUPFAM" id="SSF47781">
    <property type="entry name" value="RuvA domain 2-like"/>
    <property type="match status" value="1"/>
</dbReference>
<dbReference type="Gene3D" id="1.10.8.10">
    <property type="entry name" value="DNA helicase RuvA subunit, C-terminal domain"/>
    <property type="match status" value="1"/>
</dbReference>
<comment type="function">
    <text evidence="6">The RuvA-RuvB-RuvC complex processes Holliday junction (HJ) DNA during genetic recombination and DNA repair, while the RuvA-RuvB complex plays an important role in the rescue of blocked DNA replication forks via replication fork reversal (RFR). RuvA specifically binds to HJ cruciform DNA, conferring on it an open structure. The RuvB hexamer acts as an ATP-dependent pump, pulling dsDNA into and through the RuvAB complex. HJ branch migration allows RuvC to scan DNA until it finds its consensus sequence, where it cleaves and resolves the cruciform DNA.</text>
</comment>
<accession>A0A1Z5HT65</accession>
<dbReference type="Pfam" id="PF07499">
    <property type="entry name" value="RuvA_C"/>
    <property type="match status" value="1"/>
</dbReference>
<dbReference type="Pfam" id="PF14520">
    <property type="entry name" value="HHH_5"/>
    <property type="match status" value="1"/>
</dbReference>
<feature type="domain" description="Helix-hairpin-helix DNA-binding motif class 1" evidence="7">
    <location>
        <begin position="108"/>
        <end position="127"/>
    </location>
</feature>
<dbReference type="Proteomes" id="UP000197032">
    <property type="component" value="Unassembled WGS sequence"/>
</dbReference>
<protein>
    <recommendedName>
        <fullName evidence="6">Holliday junction branch migration complex subunit RuvA</fullName>
    </recommendedName>
</protein>
<dbReference type="Pfam" id="PF01330">
    <property type="entry name" value="RuvA_N"/>
    <property type="match status" value="1"/>
</dbReference>
<evidence type="ECO:0000313" key="9">
    <source>
        <dbReference type="Proteomes" id="UP000197032"/>
    </source>
</evidence>
<dbReference type="GO" id="GO:0048476">
    <property type="term" value="C:Holliday junction resolvase complex"/>
    <property type="evidence" value="ECO:0007669"/>
    <property type="project" value="UniProtKB-UniRule"/>
</dbReference>
<dbReference type="InterPro" id="IPR000085">
    <property type="entry name" value="RuvA"/>
</dbReference>
<keyword evidence="2 6" id="KW-0227">DNA damage</keyword>
<comment type="subunit">
    <text evidence="6">Homotetramer. Forms an RuvA(8)-RuvB(12)-Holliday junction (HJ) complex. HJ DNA is sandwiched between 2 RuvA tetramers; dsDNA enters through RuvA and exits via RuvB. An RuvB hexamer assembles on each DNA strand where it exits the tetramer. Each RuvB hexamer is contacted by two RuvA subunits (via domain III) on 2 adjacent RuvB subunits; this complex drives branch migration. In the full resolvosome a probable DNA-RuvA(4)-RuvB(12)-RuvC(2) complex forms which resolves the HJ.</text>
</comment>
<dbReference type="SUPFAM" id="SSF46929">
    <property type="entry name" value="DNA helicase RuvA subunit, C-terminal domain"/>
    <property type="match status" value="1"/>
</dbReference>
<dbReference type="GO" id="GO:0009379">
    <property type="term" value="C:Holliday junction helicase complex"/>
    <property type="evidence" value="ECO:0007669"/>
    <property type="project" value="InterPro"/>
</dbReference>
<keyword evidence="5 6" id="KW-0234">DNA repair</keyword>
<dbReference type="SUPFAM" id="SSF50249">
    <property type="entry name" value="Nucleic acid-binding proteins"/>
    <property type="match status" value="1"/>
</dbReference>
<dbReference type="InterPro" id="IPR013849">
    <property type="entry name" value="DNA_helicase_Holl-junc_RuvA_I"/>
</dbReference>
<dbReference type="GO" id="GO:0005737">
    <property type="term" value="C:cytoplasm"/>
    <property type="evidence" value="ECO:0007669"/>
    <property type="project" value="UniProtKB-SubCell"/>
</dbReference>
<dbReference type="EMBL" id="BDGJ01000090">
    <property type="protein sequence ID" value="GAW92722.1"/>
    <property type="molecule type" value="Genomic_DNA"/>
</dbReference>
<reference evidence="9" key="1">
    <citation type="journal article" date="2017" name="Appl. Environ. Microbiol.">
        <title>Genomic analysis of Calderihabitans maritimus KKC1, a thermophilic hydrogenogenic carboxydotrophic bacterium isolated from marine sediment.</title>
        <authorList>
            <person name="Omae K."/>
            <person name="Yoneda Y."/>
            <person name="Fukuyama Y."/>
            <person name="Yoshida T."/>
            <person name="Sako Y."/>
        </authorList>
    </citation>
    <scope>NUCLEOTIDE SEQUENCE [LARGE SCALE GENOMIC DNA]</scope>
    <source>
        <strain evidence="9">KKC1</strain>
    </source>
</reference>
<dbReference type="GO" id="GO:0005524">
    <property type="term" value="F:ATP binding"/>
    <property type="evidence" value="ECO:0007669"/>
    <property type="project" value="InterPro"/>
</dbReference>
<dbReference type="Gene3D" id="2.40.50.140">
    <property type="entry name" value="Nucleic acid-binding proteins"/>
    <property type="match status" value="1"/>
</dbReference>
<evidence type="ECO:0000256" key="4">
    <source>
        <dbReference type="ARBA" id="ARBA00023172"/>
    </source>
</evidence>
<dbReference type="GO" id="GO:0000400">
    <property type="term" value="F:four-way junction DNA binding"/>
    <property type="evidence" value="ECO:0007669"/>
    <property type="project" value="UniProtKB-UniRule"/>
</dbReference>
<dbReference type="InterPro" id="IPR011114">
    <property type="entry name" value="RuvA_C"/>
</dbReference>
<keyword evidence="8" id="KW-0347">Helicase</keyword>
<dbReference type="InterPro" id="IPR003583">
    <property type="entry name" value="Hlx-hairpin-Hlx_DNA-bd_motif"/>
</dbReference>
<comment type="similarity">
    <text evidence="6">Belongs to the RuvA family.</text>
</comment>
<dbReference type="NCBIfam" id="TIGR00084">
    <property type="entry name" value="ruvA"/>
    <property type="match status" value="1"/>
</dbReference>
<dbReference type="SMART" id="SM00278">
    <property type="entry name" value="HhH1"/>
    <property type="match status" value="2"/>
</dbReference>
<keyword evidence="8" id="KW-0547">Nucleotide-binding</keyword>
<sequence length="200" mass="21561">MIAYLRGNLQDKAADNIVVEVGGIGYQVIVPAGVLAKLPPPGQSVMVHTYLHVREDGLQLFGFLDLGELELFKTLLSVSGMGPKNAIAALSTMPAEQIRQAIITENVNALTNIPGIGKKTAQRLILELKDKLGKQLKEEVLVSTAQGETSALNDALEALIQLGYSPQEIQGLLRKGLKELGQNVQANDLVRFVLKQLGRS</sequence>
<proteinExistence type="inferred from homology"/>
<dbReference type="GO" id="GO:0006281">
    <property type="term" value="P:DNA repair"/>
    <property type="evidence" value="ECO:0007669"/>
    <property type="project" value="UniProtKB-UniRule"/>
</dbReference>
<dbReference type="AlphaFoldDB" id="A0A1Z5HT65"/>
<dbReference type="InterPro" id="IPR010994">
    <property type="entry name" value="RuvA_2-like"/>
</dbReference>